<dbReference type="EC" id="2.1.1.200" evidence="5"/>
<keyword evidence="4 5" id="KW-0949">S-adenosyl-L-methionine</keyword>
<dbReference type="GO" id="GO:0003723">
    <property type="term" value="F:RNA binding"/>
    <property type="evidence" value="ECO:0007669"/>
    <property type="project" value="InterPro"/>
</dbReference>
<reference evidence="7" key="1">
    <citation type="submission" date="2022-08" db="EMBL/GenBank/DDBJ databases">
        <title>Nisaea acidiphila sp. nov., isolated from a marine algal debris and emended description of the genus Nisaea Urios et al. 2008.</title>
        <authorList>
            <person name="Kwon K."/>
        </authorList>
    </citation>
    <scope>NUCLEOTIDE SEQUENCE</scope>
    <source>
        <strain evidence="7">MEBiC11861</strain>
    </source>
</reference>
<dbReference type="GO" id="GO:0160206">
    <property type="term" value="F:tRNA (cytidine(32)/uridine(32)-2'-O)-methyltransferase activity"/>
    <property type="evidence" value="ECO:0007669"/>
    <property type="project" value="UniProtKB-EC"/>
</dbReference>
<name>A0A9J7APV8_9PROT</name>
<sequence>MAGTDQSKAAAQPDAAAPVVILVRPQMGENIGAAARAMLNCGLGEMRLVAPRDGWPNPAAEAMASGAVAVLAGAKVYETTAEAVADLNLVLATTARSRDQVKDAYVPREAASVMKAHIAGGHRGGILFGPERAGLENDEVALADAIVHVPLNPAFSSLNLAQAVLLLGYEWYQAGDATPDQSMSGHGEPASVEDREYFLTRLEKELYDGGFLFPETLAPTIRRNLRNLFNRARLTDQDVRTLHGVVSTLLKKEGRSDV</sequence>
<dbReference type="GO" id="GO:0002128">
    <property type="term" value="P:tRNA nucleoside ribose methylation"/>
    <property type="evidence" value="ECO:0007669"/>
    <property type="project" value="TreeGrafter"/>
</dbReference>
<evidence type="ECO:0000259" key="6">
    <source>
        <dbReference type="Pfam" id="PF00588"/>
    </source>
</evidence>
<proteinExistence type="inferred from homology"/>
<comment type="catalytic activity">
    <reaction evidence="5">
        <text>cytidine(32) in tRNA + S-adenosyl-L-methionine = 2'-O-methylcytidine(32) in tRNA + S-adenosyl-L-homocysteine + H(+)</text>
        <dbReference type="Rhea" id="RHEA:42932"/>
        <dbReference type="Rhea" id="RHEA-COMP:10288"/>
        <dbReference type="Rhea" id="RHEA-COMP:10289"/>
        <dbReference type="ChEBI" id="CHEBI:15378"/>
        <dbReference type="ChEBI" id="CHEBI:57856"/>
        <dbReference type="ChEBI" id="CHEBI:59789"/>
        <dbReference type="ChEBI" id="CHEBI:74495"/>
        <dbReference type="ChEBI" id="CHEBI:82748"/>
        <dbReference type="EC" id="2.1.1.200"/>
    </reaction>
</comment>
<dbReference type="PANTHER" id="PTHR42786">
    <property type="entry name" value="TRNA/RRNA METHYLTRANSFERASE"/>
    <property type="match status" value="1"/>
</dbReference>
<dbReference type="AlphaFoldDB" id="A0A9J7APV8"/>
<comment type="subunit">
    <text evidence="5">Homodimer.</text>
</comment>
<dbReference type="InterPro" id="IPR029026">
    <property type="entry name" value="tRNA_m1G_MTases_N"/>
</dbReference>
<evidence type="ECO:0000256" key="3">
    <source>
        <dbReference type="ARBA" id="ARBA00022679"/>
    </source>
</evidence>
<keyword evidence="5" id="KW-0963">Cytoplasm</keyword>
<dbReference type="Proteomes" id="UP001060336">
    <property type="component" value="Chromosome"/>
</dbReference>
<evidence type="ECO:0000313" key="7">
    <source>
        <dbReference type="EMBL" id="UUX49643.1"/>
    </source>
</evidence>
<comment type="function">
    <text evidence="5">Catalyzes the formation of 2'O-methylated cytidine (Cm32) or 2'O-methylated uridine (Um32) at position 32 in tRNA.</text>
</comment>
<protein>
    <recommendedName>
        <fullName evidence="5">tRNA (cytidine/uridine-2'-O-)-methyltransferase TrmJ</fullName>
        <ecNumber evidence="5">2.1.1.200</ecNumber>
    </recommendedName>
    <alternativeName>
        <fullName evidence="5">tRNA (cytidine(32)/uridine(32)-2'-O)-methyltransferase</fullName>
    </alternativeName>
    <alternativeName>
        <fullName evidence="5">tRNA Cm32/Um32 methyltransferase</fullName>
    </alternativeName>
</protein>
<dbReference type="RefSeq" id="WP_257768425.1">
    <property type="nucleotide sequence ID" value="NZ_CP102480.1"/>
</dbReference>
<dbReference type="PIRSF" id="PIRSF004808">
    <property type="entry name" value="LasT"/>
    <property type="match status" value="1"/>
</dbReference>
<evidence type="ECO:0000256" key="5">
    <source>
        <dbReference type="RuleBase" id="RU362024"/>
    </source>
</evidence>
<keyword evidence="3" id="KW-0808">Transferase</keyword>
<feature type="domain" description="tRNA/rRNA methyltransferase SpoU type" evidence="6">
    <location>
        <begin position="19"/>
        <end position="168"/>
    </location>
</feature>
<dbReference type="SUPFAM" id="SSF75217">
    <property type="entry name" value="alpha/beta knot"/>
    <property type="match status" value="1"/>
</dbReference>
<comment type="catalytic activity">
    <reaction evidence="5">
        <text>uridine(32) in tRNA + S-adenosyl-L-methionine = 2'-O-methyluridine(32) in tRNA + S-adenosyl-L-homocysteine + H(+)</text>
        <dbReference type="Rhea" id="RHEA:42936"/>
        <dbReference type="Rhea" id="RHEA-COMP:10107"/>
        <dbReference type="Rhea" id="RHEA-COMP:10290"/>
        <dbReference type="ChEBI" id="CHEBI:15378"/>
        <dbReference type="ChEBI" id="CHEBI:57856"/>
        <dbReference type="ChEBI" id="CHEBI:59789"/>
        <dbReference type="ChEBI" id="CHEBI:65315"/>
        <dbReference type="ChEBI" id="CHEBI:74478"/>
        <dbReference type="EC" id="2.1.1.200"/>
    </reaction>
</comment>
<dbReference type="Gene3D" id="3.40.1280.10">
    <property type="match status" value="1"/>
</dbReference>
<dbReference type="EMBL" id="CP102480">
    <property type="protein sequence ID" value="UUX49643.1"/>
    <property type="molecule type" value="Genomic_DNA"/>
</dbReference>
<evidence type="ECO:0000256" key="2">
    <source>
        <dbReference type="ARBA" id="ARBA00022603"/>
    </source>
</evidence>
<organism evidence="7 8">
    <name type="scientific">Nisaea acidiphila</name>
    <dbReference type="NCBI Taxonomy" id="1862145"/>
    <lineage>
        <taxon>Bacteria</taxon>
        <taxon>Pseudomonadati</taxon>
        <taxon>Pseudomonadota</taxon>
        <taxon>Alphaproteobacteria</taxon>
        <taxon>Rhodospirillales</taxon>
        <taxon>Thalassobaculaceae</taxon>
        <taxon>Nisaea</taxon>
    </lineage>
</organism>
<gene>
    <name evidence="5" type="primary">trmJ</name>
    <name evidence="7" type="ORF">NUH88_19860</name>
</gene>
<dbReference type="GO" id="GO:0005829">
    <property type="term" value="C:cytosol"/>
    <property type="evidence" value="ECO:0007669"/>
    <property type="project" value="TreeGrafter"/>
</dbReference>
<comment type="similarity">
    <text evidence="1">Belongs to the class IV-like SAM-binding methyltransferase superfamily. RNA methyltransferase TrmH family.</text>
</comment>
<dbReference type="InterPro" id="IPR004384">
    <property type="entry name" value="RNA_MeTrfase_TrmJ/LasT"/>
</dbReference>
<keyword evidence="5" id="KW-0819">tRNA processing</keyword>
<dbReference type="KEGG" id="naci:NUH88_19860"/>
<dbReference type="InterPro" id="IPR029028">
    <property type="entry name" value="Alpha/beta_knot_MTases"/>
</dbReference>
<evidence type="ECO:0000256" key="4">
    <source>
        <dbReference type="ARBA" id="ARBA00022691"/>
    </source>
</evidence>
<dbReference type="CDD" id="cd18093">
    <property type="entry name" value="SpoU-like_TrmJ"/>
    <property type="match status" value="1"/>
</dbReference>
<dbReference type="PANTHER" id="PTHR42786:SF7">
    <property type="entry name" value="TRNA_RRNA METHYLTRANSFERASE SPOU TYPE DOMAIN-CONTAINING PROTEIN"/>
    <property type="match status" value="1"/>
</dbReference>
<dbReference type="Gene3D" id="1.10.8.590">
    <property type="match status" value="1"/>
</dbReference>
<keyword evidence="8" id="KW-1185">Reference proteome</keyword>
<dbReference type="InterPro" id="IPR001537">
    <property type="entry name" value="SpoU_MeTrfase"/>
</dbReference>
<comment type="subcellular location">
    <subcellularLocation>
        <location evidence="5">Cytoplasm</location>
    </subcellularLocation>
</comment>
<keyword evidence="2 5" id="KW-0489">Methyltransferase</keyword>
<accession>A0A9J7APV8</accession>
<dbReference type="NCBIfam" id="TIGR00050">
    <property type="entry name" value="rRNA_methyl_1"/>
    <property type="match status" value="1"/>
</dbReference>
<evidence type="ECO:0000256" key="1">
    <source>
        <dbReference type="ARBA" id="ARBA00007228"/>
    </source>
</evidence>
<evidence type="ECO:0000313" key="8">
    <source>
        <dbReference type="Proteomes" id="UP001060336"/>
    </source>
</evidence>
<dbReference type="Pfam" id="PF00588">
    <property type="entry name" value="SpoU_methylase"/>
    <property type="match status" value="1"/>
</dbReference>